<keyword evidence="4 5" id="KW-0472">Membrane</keyword>
<evidence type="ECO:0000313" key="8">
    <source>
        <dbReference type="Proteomes" id="UP000267027"/>
    </source>
</evidence>
<keyword evidence="2 5" id="KW-0812">Transmembrane</keyword>
<evidence type="ECO:0000259" key="6">
    <source>
        <dbReference type="PROSITE" id="PS50262"/>
    </source>
</evidence>
<evidence type="ECO:0000313" key="7">
    <source>
        <dbReference type="EMBL" id="VDM59636.1"/>
    </source>
</evidence>
<dbReference type="GO" id="GO:0016020">
    <property type="term" value="C:membrane"/>
    <property type="evidence" value="ECO:0007669"/>
    <property type="project" value="UniProtKB-SubCell"/>
</dbReference>
<proteinExistence type="predicted"/>
<comment type="subcellular location">
    <subcellularLocation>
        <location evidence="1">Membrane</location>
    </subcellularLocation>
</comment>
<evidence type="ECO:0000256" key="1">
    <source>
        <dbReference type="ARBA" id="ARBA00004370"/>
    </source>
</evidence>
<sequence>MHTTSAFSVWCWLVLSILRYIAVFHPIKYRTIWRQALGCCCLVFESWILVVVVYSEDGRICTEQASISQHNLEVV</sequence>
<gene>
    <name evidence="7" type="ORF">ACOC_LOCUS8051</name>
</gene>
<accession>A0A0R3PRE1</accession>
<feature type="domain" description="G-protein coupled receptors family 1 profile" evidence="6">
    <location>
        <begin position="1"/>
        <end position="53"/>
    </location>
</feature>
<dbReference type="AlphaFoldDB" id="A0A0R3PRE1"/>
<feature type="transmembrane region" description="Helical" evidence="5">
    <location>
        <begin position="6"/>
        <end position="24"/>
    </location>
</feature>
<dbReference type="PROSITE" id="PS50262">
    <property type="entry name" value="G_PROTEIN_RECEP_F1_2"/>
    <property type="match status" value="1"/>
</dbReference>
<reference evidence="9" key="1">
    <citation type="submission" date="2017-02" db="UniProtKB">
        <authorList>
            <consortium name="WormBaseParasite"/>
        </authorList>
    </citation>
    <scope>IDENTIFICATION</scope>
</reference>
<dbReference type="OrthoDB" id="5876565at2759"/>
<dbReference type="InterPro" id="IPR017452">
    <property type="entry name" value="GPCR_Rhodpsn_7TM"/>
</dbReference>
<dbReference type="WBParaSite" id="ACOC_0000805001-mRNA-1">
    <property type="protein sequence ID" value="ACOC_0000805001-mRNA-1"/>
    <property type="gene ID" value="ACOC_0000805001"/>
</dbReference>
<feature type="transmembrane region" description="Helical" evidence="5">
    <location>
        <begin position="36"/>
        <end position="54"/>
    </location>
</feature>
<evidence type="ECO:0000256" key="2">
    <source>
        <dbReference type="ARBA" id="ARBA00022692"/>
    </source>
</evidence>
<reference evidence="7 8" key="2">
    <citation type="submission" date="2018-11" db="EMBL/GenBank/DDBJ databases">
        <authorList>
            <consortium name="Pathogen Informatics"/>
        </authorList>
    </citation>
    <scope>NUCLEOTIDE SEQUENCE [LARGE SCALE GENOMIC DNA]</scope>
    <source>
        <strain evidence="7 8">Costa Rica</strain>
    </source>
</reference>
<dbReference type="EMBL" id="UYYA01004109">
    <property type="protein sequence ID" value="VDM59636.1"/>
    <property type="molecule type" value="Genomic_DNA"/>
</dbReference>
<evidence type="ECO:0000256" key="4">
    <source>
        <dbReference type="ARBA" id="ARBA00023136"/>
    </source>
</evidence>
<dbReference type="SUPFAM" id="SSF81321">
    <property type="entry name" value="Family A G protein-coupled receptor-like"/>
    <property type="match status" value="1"/>
</dbReference>
<evidence type="ECO:0000256" key="5">
    <source>
        <dbReference type="SAM" id="Phobius"/>
    </source>
</evidence>
<protein>
    <submittedName>
        <fullName evidence="9">G_PROTEIN_RECEP_F1_2 domain-containing protein</fullName>
    </submittedName>
</protein>
<name>A0A0R3PRE1_ANGCS</name>
<dbReference type="Gene3D" id="1.20.1070.10">
    <property type="entry name" value="Rhodopsin 7-helix transmembrane proteins"/>
    <property type="match status" value="1"/>
</dbReference>
<evidence type="ECO:0000313" key="9">
    <source>
        <dbReference type="WBParaSite" id="ACOC_0000805001-mRNA-1"/>
    </source>
</evidence>
<dbReference type="Proteomes" id="UP000267027">
    <property type="component" value="Unassembled WGS sequence"/>
</dbReference>
<keyword evidence="8" id="KW-1185">Reference proteome</keyword>
<organism evidence="9">
    <name type="scientific">Angiostrongylus costaricensis</name>
    <name type="common">Nematode worm</name>
    <dbReference type="NCBI Taxonomy" id="334426"/>
    <lineage>
        <taxon>Eukaryota</taxon>
        <taxon>Metazoa</taxon>
        <taxon>Ecdysozoa</taxon>
        <taxon>Nematoda</taxon>
        <taxon>Chromadorea</taxon>
        <taxon>Rhabditida</taxon>
        <taxon>Rhabditina</taxon>
        <taxon>Rhabditomorpha</taxon>
        <taxon>Strongyloidea</taxon>
        <taxon>Metastrongylidae</taxon>
        <taxon>Angiostrongylus</taxon>
    </lineage>
</organism>
<keyword evidence="3 5" id="KW-1133">Transmembrane helix</keyword>
<evidence type="ECO:0000256" key="3">
    <source>
        <dbReference type="ARBA" id="ARBA00022989"/>
    </source>
</evidence>
<dbReference type="OMA" id="RICTEQA"/>